<feature type="domain" description="Glycosyltransferase subfamily 4-like N-terminal" evidence="5">
    <location>
        <begin position="41"/>
        <end position="197"/>
    </location>
</feature>
<dbReference type="Gene3D" id="3.40.50.2000">
    <property type="entry name" value="Glycogen Phosphorylase B"/>
    <property type="match status" value="2"/>
</dbReference>
<feature type="region of interest" description="Disordered" evidence="3">
    <location>
        <begin position="412"/>
        <end position="440"/>
    </location>
</feature>
<name>A0ABT3TSS4_9ACTN</name>
<dbReference type="InterPro" id="IPR001296">
    <property type="entry name" value="Glyco_trans_1"/>
</dbReference>
<dbReference type="GO" id="GO:0016757">
    <property type="term" value="F:glycosyltransferase activity"/>
    <property type="evidence" value="ECO:0007669"/>
    <property type="project" value="UniProtKB-KW"/>
</dbReference>
<sequence length="440" mass="47002">MSGADQHSGRTAGGPRRGVDGEAGRPLRIVRLANFVAPASGGLRTALRELGAGYLAAGHEPVLVVPGERASDEHTDQGRVITLPGTPLPGTGGYRVLSRRHHVARLLEQLRPDRIEVSDRTTLRWTGAWARHARVPAVMVSHETAHGVLRTWGVPERAARKAADALNTRTAHTYARVVCTTKWAEREFLRIGARNVVRAPLGVDLVRCRPGLRDTAVRARHAREDEILLLMCTRLSVEKRPGTGIDAMESLRRAGVPARLVVAGDGPLRDRLEQRARERRLPVSFLGHVTDRDALATLQATADVCLAPGPAETFGLAALEALACGTPVVVSGSSALPEVVGAAGAVAADAPEAFAAAVREVLARPVRRRRQAARARAGCFGWDTAVAAFLAAHEVPAHDVRAHDARAYDRRAHDVPARGGPAPLAPATRVAHTPNARYTA</sequence>
<protein>
    <submittedName>
        <fullName evidence="6">Glycosyltransferase</fullName>
        <ecNumber evidence="6">2.4.-.-</ecNumber>
    </submittedName>
</protein>
<dbReference type="Proteomes" id="UP001163064">
    <property type="component" value="Unassembled WGS sequence"/>
</dbReference>
<accession>A0ABT3TSS4</accession>
<gene>
    <name evidence="6" type="ORF">OFY01_10070</name>
</gene>
<evidence type="ECO:0000259" key="5">
    <source>
        <dbReference type="Pfam" id="PF13579"/>
    </source>
</evidence>
<evidence type="ECO:0000256" key="2">
    <source>
        <dbReference type="ARBA" id="ARBA00022679"/>
    </source>
</evidence>
<evidence type="ECO:0000313" key="6">
    <source>
        <dbReference type="EMBL" id="MCX3060098.1"/>
    </source>
</evidence>
<dbReference type="InterPro" id="IPR050194">
    <property type="entry name" value="Glycosyltransferase_grp1"/>
</dbReference>
<dbReference type="SUPFAM" id="SSF53756">
    <property type="entry name" value="UDP-Glycosyltransferase/glycogen phosphorylase"/>
    <property type="match status" value="1"/>
</dbReference>
<evidence type="ECO:0000256" key="3">
    <source>
        <dbReference type="SAM" id="MobiDB-lite"/>
    </source>
</evidence>
<keyword evidence="7" id="KW-1185">Reference proteome</keyword>
<dbReference type="EMBL" id="JAPHNL010000085">
    <property type="protein sequence ID" value="MCX3060098.1"/>
    <property type="molecule type" value="Genomic_DNA"/>
</dbReference>
<organism evidence="6 7">
    <name type="scientific">Streptomyces beihaiensis</name>
    <dbReference type="NCBI Taxonomy" id="2984495"/>
    <lineage>
        <taxon>Bacteria</taxon>
        <taxon>Bacillati</taxon>
        <taxon>Actinomycetota</taxon>
        <taxon>Actinomycetes</taxon>
        <taxon>Kitasatosporales</taxon>
        <taxon>Streptomycetaceae</taxon>
        <taxon>Streptomyces</taxon>
    </lineage>
</organism>
<dbReference type="RefSeq" id="WP_266598437.1">
    <property type="nucleotide sequence ID" value="NZ_JAPHNL010000085.1"/>
</dbReference>
<keyword evidence="1 6" id="KW-0328">Glycosyltransferase</keyword>
<reference evidence="6" key="1">
    <citation type="submission" date="2022-10" db="EMBL/GenBank/DDBJ databases">
        <title>Streptomyces beihaiensis sp. nov., a chitin degrading actinobacterium, isolated from shrimp pond soil.</title>
        <authorList>
            <person name="Xie J."/>
            <person name="Shen N."/>
        </authorList>
    </citation>
    <scope>NUCLEOTIDE SEQUENCE</scope>
    <source>
        <strain evidence="6">GXMU-J5</strain>
    </source>
</reference>
<proteinExistence type="predicted"/>
<dbReference type="InterPro" id="IPR028098">
    <property type="entry name" value="Glyco_trans_4-like_N"/>
</dbReference>
<dbReference type="Pfam" id="PF00534">
    <property type="entry name" value="Glycos_transf_1"/>
    <property type="match status" value="1"/>
</dbReference>
<dbReference type="EC" id="2.4.-.-" evidence="6"/>
<dbReference type="Pfam" id="PF13579">
    <property type="entry name" value="Glyco_trans_4_4"/>
    <property type="match status" value="1"/>
</dbReference>
<evidence type="ECO:0000256" key="1">
    <source>
        <dbReference type="ARBA" id="ARBA00022676"/>
    </source>
</evidence>
<dbReference type="PANTHER" id="PTHR45947">
    <property type="entry name" value="SULFOQUINOVOSYL TRANSFERASE SQD2"/>
    <property type="match status" value="1"/>
</dbReference>
<comment type="caution">
    <text evidence="6">The sequence shown here is derived from an EMBL/GenBank/DDBJ whole genome shotgun (WGS) entry which is preliminary data.</text>
</comment>
<dbReference type="PANTHER" id="PTHR45947:SF3">
    <property type="entry name" value="SULFOQUINOVOSYL TRANSFERASE SQD2"/>
    <property type="match status" value="1"/>
</dbReference>
<keyword evidence="2 6" id="KW-0808">Transferase</keyword>
<evidence type="ECO:0000259" key="4">
    <source>
        <dbReference type="Pfam" id="PF00534"/>
    </source>
</evidence>
<evidence type="ECO:0000313" key="7">
    <source>
        <dbReference type="Proteomes" id="UP001163064"/>
    </source>
</evidence>
<feature type="region of interest" description="Disordered" evidence="3">
    <location>
        <begin position="1"/>
        <end position="22"/>
    </location>
</feature>
<feature type="domain" description="Glycosyl transferase family 1" evidence="4">
    <location>
        <begin position="220"/>
        <end position="376"/>
    </location>
</feature>
<feature type="compositionally biased region" description="Low complexity" evidence="3">
    <location>
        <begin position="417"/>
        <end position="427"/>
    </location>
</feature>